<gene>
    <name evidence="1" type="ORF">DACRYDRAFT_112029</name>
</gene>
<evidence type="ECO:0000313" key="1">
    <source>
        <dbReference type="EMBL" id="EJT97065.1"/>
    </source>
</evidence>
<name>M5FN97_DACPD</name>
<sequence length="116" mass="13103">MTKLRGNRISPALKFSPPVTVLLPIDHISLVTSVSALKESSPPRSPLNMSRQQSSNRCCRYAWPVNWLRLELLWLKVGESPEEQGDLGWGGGWAFERCMVISVVVGRGWRHPPHCR</sequence>
<dbReference type="RefSeq" id="XP_040623963.1">
    <property type="nucleotide sequence ID" value="XM_040769333.1"/>
</dbReference>
<dbReference type="HOGENOM" id="CLU_2096800_0_0_1"/>
<reference evidence="1 2" key="1">
    <citation type="journal article" date="2012" name="Science">
        <title>The Paleozoic origin of enzymatic lignin decomposition reconstructed from 31 fungal genomes.</title>
        <authorList>
            <person name="Floudas D."/>
            <person name="Binder M."/>
            <person name="Riley R."/>
            <person name="Barry K."/>
            <person name="Blanchette R.A."/>
            <person name="Henrissat B."/>
            <person name="Martinez A.T."/>
            <person name="Otillar R."/>
            <person name="Spatafora J.W."/>
            <person name="Yadav J.S."/>
            <person name="Aerts A."/>
            <person name="Benoit I."/>
            <person name="Boyd A."/>
            <person name="Carlson A."/>
            <person name="Copeland A."/>
            <person name="Coutinho P.M."/>
            <person name="de Vries R.P."/>
            <person name="Ferreira P."/>
            <person name="Findley K."/>
            <person name="Foster B."/>
            <person name="Gaskell J."/>
            <person name="Glotzer D."/>
            <person name="Gorecki P."/>
            <person name="Heitman J."/>
            <person name="Hesse C."/>
            <person name="Hori C."/>
            <person name="Igarashi K."/>
            <person name="Jurgens J.A."/>
            <person name="Kallen N."/>
            <person name="Kersten P."/>
            <person name="Kohler A."/>
            <person name="Kuees U."/>
            <person name="Kumar T.K.A."/>
            <person name="Kuo A."/>
            <person name="LaButti K."/>
            <person name="Larrondo L.F."/>
            <person name="Lindquist E."/>
            <person name="Ling A."/>
            <person name="Lombard V."/>
            <person name="Lucas S."/>
            <person name="Lundell T."/>
            <person name="Martin R."/>
            <person name="McLaughlin D.J."/>
            <person name="Morgenstern I."/>
            <person name="Morin E."/>
            <person name="Murat C."/>
            <person name="Nagy L.G."/>
            <person name="Nolan M."/>
            <person name="Ohm R.A."/>
            <person name="Patyshakuliyeva A."/>
            <person name="Rokas A."/>
            <person name="Ruiz-Duenas F.J."/>
            <person name="Sabat G."/>
            <person name="Salamov A."/>
            <person name="Samejima M."/>
            <person name="Schmutz J."/>
            <person name="Slot J.C."/>
            <person name="St John F."/>
            <person name="Stenlid J."/>
            <person name="Sun H."/>
            <person name="Sun S."/>
            <person name="Syed K."/>
            <person name="Tsang A."/>
            <person name="Wiebenga A."/>
            <person name="Young D."/>
            <person name="Pisabarro A."/>
            <person name="Eastwood D.C."/>
            <person name="Martin F."/>
            <person name="Cullen D."/>
            <person name="Grigoriev I.V."/>
            <person name="Hibbett D.S."/>
        </authorList>
    </citation>
    <scope>NUCLEOTIDE SEQUENCE [LARGE SCALE GENOMIC DNA]</scope>
    <source>
        <strain evidence="1 2">DJM-731 SS1</strain>
    </source>
</reference>
<dbReference type="GeneID" id="63684395"/>
<accession>M5FN97</accession>
<evidence type="ECO:0000313" key="2">
    <source>
        <dbReference type="Proteomes" id="UP000030653"/>
    </source>
</evidence>
<proteinExistence type="predicted"/>
<organism evidence="1 2">
    <name type="scientific">Dacryopinax primogenitus (strain DJM 731)</name>
    <name type="common">Brown rot fungus</name>
    <dbReference type="NCBI Taxonomy" id="1858805"/>
    <lineage>
        <taxon>Eukaryota</taxon>
        <taxon>Fungi</taxon>
        <taxon>Dikarya</taxon>
        <taxon>Basidiomycota</taxon>
        <taxon>Agaricomycotina</taxon>
        <taxon>Dacrymycetes</taxon>
        <taxon>Dacrymycetales</taxon>
        <taxon>Dacrymycetaceae</taxon>
        <taxon>Dacryopinax</taxon>
    </lineage>
</organism>
<dbReference type="Proteomes" id="UP000030653">
    <property type="component" value="Unassembled WGS sequence"/>
</dbReference>
<dbReference type="AlphaFoldDB" id="M5FN97"/>
<keyword evidence="2" id="KW-1185">Reference proteome</keyword>
<dbReference type="EMBL" id="JH795878">
    <property type="protein sequence ID" value="EJT97065.1"/>
    <property type="molecule type" value="Genomic_DNA"/>
</dbReference>
<protein>
    <submittedName>
        <fullName evidence="1">Uncharacterized protein</fullName>
    </submittedName>
</protein>